<dbReference type="PANTHER" id="PTHR37079">
    <property type="entry name" value="SERINE/THREONINE-PROTEIN KINASE ATM"/>
    <property type="match status" value="1"/>
</dbReference>
<keyword evidence="5" id="KW-0227">DNA damage</keyword>
<feature type="non-terminal residue" evidence="13">
    <location>
        <position position="1"/>
    </location>
</feature>
<dbReference type="SMART" id="SM00146">
    <property type="entry name" value="PI3Kc"/>
    <property type="match status" value="1"/>
</dbReference>
<dbReference type="GO" id="GO:0005524">
    <property type="term" value="F:ATP binding"/>
    <property type="evidence" value="ECO:0007669"/>
    <property type="project" value="UniProtKB-KW"/>
</dbReference>
<dbReference type="Proteomes" id="UP000626109">
    <property type="component" value="Unassembled WGS sequence"/>
</dbReference>
<evidence type="ECO:0000256" key="4">
    <source>
        <dbReference type="ARBA" id="ARBA00022741"/>
    </source>
</evidence>
<dbReference type="Gene3D" id="3.30.1010.10">
    <property type="entry name" value="Phosphatidylinositol 3-kinase Catalytic Subunit, Chain A, domain 4"/>
    <property type="match status" value="1"/>
</dbReference>
<dbReference type="EC" id="2.7.11.1" evidence="2"/>
<dbReference type="PROSITE" id="PS51190">
    <property type="entry name" value="FATC"/>
    <property type="match status" value="1"/>
</dbReference>
<evidence type="ECO:0000256" key="1">
    <source>
        <dbReference type="ARBA" id="ARBA00004123"/>
    </source>
</evidence>
<protein>
    <recommendedName>
        <fullName evidence="2">non-specific serine/threonine protein kinase</fullName>
        <ecNumber evidence="2">2.7.11.1</ecNumber>
    </recommendedName>
</protein>
<comment type="subcellular location">
    <subcellularLocation>
        <location evidence="1">Nucleus</location>
    </subcellularLocation>
</comment>
<keyword evidence="8" id="KW-0539">Nucleus</keyword>
<reference evidence="13" key="1">
    <citation type="submission" date="2021-02" db="EMBL/GenBank/DDBJ databases">
        <authorList>
            <person name="Dougan E. K."/>
            <person name="Rhodes N."/>
            <person name="Thang M."/>
            <person name="Chan C."/>
        </authorList>
    </citation>
    <scope>NUCLEOTIDE SEQUENCE</scope>
</reference>
<evidence type="ECO:0000256" key="3">
    <source>
        <dbReference type="ARBA" id="ARBA00022679"/>
    </source>
</evidence>
<dbReference type="SUPFAM" id="SSF56112">
    <property type="entry name" value="Protein kinase-like (PK-like)"/>
    <property type="match status" value="1"/>
</dbReference>
<keyword evidence="9" id="KW-0175">Coiled coil</keyword>
<accession>A0A813I467</accession>
<dbReference type="InterPro" id="IPR000403">
    <property type="entry name" value="PI3/4_kinase_cat_dom"/>
</dbReference>
<evidence type="ECO:0000256" key="8">
    <source>
        <dbReference type="ARBA" id="ARBA00023242"/>
    </source>
</evidence>
<feature type="domain" description="FATC" evidence="12">
    <location>
        <begin position="2056"/>
        <end position="2088"/>
    </location>
</feature>
<keyword evidence="6" id="KW-0418">Kinase</keyword>
<evidence type="ECO:0000259" key="11">
    <source>
        <dbReference type="PROSITE" id="PS50290"/>
    </source>
</evidence>
<dbReference type="PROSITE" id="PS50290">
    <property type="entry name" value="PI3_4_KINASE_3"/>
    <property type="match status" value="1"/>
</dbReference>
<dbReference type="GO" id="GO:0004674">
    <property type="term" value="F:protein serine/threonine kinase activity"/>
    <property type="evidence" value="ECO:0007669"/>
    <property type="project" value="UniProtKB-EC"/>
</dbReference>
<comment type="caution">
    <text evidence="13">The sequence shown here is derived from an EMBL/GenBank/DDBJ whole genome shotgun (WGS) entry which is preliminary data.</text>
</comment>
<proteinExistence type="predicted"/>
<organism evidence="13 14">
    <name type="scientific">Polarella glacialis</name>
    <name type="common">Dinoflagellate</name>
    <dbReference type="NCBI Taxonomy" id="89957"/>
    <lineage>
        <taxon>Eukaryota</taxon>
        <taxon>Sar</taxon>
        <taxon>Alveolata</taxon>
        <taxon>Dinophyceae</taxon>
        <taxon>Suessiales</taxon>
        <taxon>Suessiaceae</taxon>
        <taxon>Polarella</taxon>
    </lineage>
</organism>
<keyword evidence="4" id="KW-0547">Nucleotide-binding</keyword>
<evidence type="ECO:0000256" key="2">
    <source>
        <dbReference type="ARBA" id="ARBA00012513"/>
    </source>
</evidence>
<evidence type="ECO:0000256" key="7">
    <source>
        <dbReference type="ARBA" id="ARBA00022840"/>
    </source>
</evidence>
<evidence type="ECO:0000259" key="12">
    <source>
        <dbReference type="PROSITE" id="PS51190"/>
    </source>
</evidence>
<dbReference type="CDD" id="cd05171">
    <property type="entry name" value="PIKKc_ATM"/>
    <property type="match status" value="1"/>
</dbReference>
<dbReference type="Pfam" id="PF00454">
    <property type="entry name" value="PI3_PI4_kinase"/>
    <property type="match status" value="1"/>
</dbReference>
<dbReference type="InterPro" id="IPR003152">
    <property type="entry name" value="FATC_dom"/>
</dbReference>
<feature type="compositionally biased region" description="Polar residues" evidence="10">
    <location>
        <begin position="2014"/>
        <end position="2028"/>
    </location>
</feature>
<evidence type="ECO:0000256" key="9">
    <source>
        <dbReference type="SAM" id="Coils"/>
    </source>
</evidence>
<evidence type="ECO:0000313" key="13">
    <source>
        <dbReference type="EMBL" id="CAE8644818.1"/>
    </source>
</evidence>
<gene>
    <name evidence="13" type="ORF">PGLA2088_LOCUS3382</name>
</gene>
<feature type="domain" description="PI3K/PI4K catalytic" evidence="11">
    <location>
        <begin position="1727"/>
        <end position="2050"/>
    </location>
</feature>
<feature type="coiled-coil region" evidence="9">
    <location>
        <begin position="1435"/>
        <end position="1494"/>
    </location>
</feature>
<dbReference type="PANTHER" id="PTHR37079:SF4">
    <property type="entry name" value="SERINE_THREONINE-PROTEIN KINASE ATM"/>
    <property type="match status" value="1"/>
</dbReference>
<dbReference type="InterPro" id="IPR011009">
    <property type="entry name" value="Kinase-like_dom_sf"/>
</dbReference>
<dbReference type="PROSITE" id="PS00916">
    <property type="entry name" value="PI3_4_KINASE_2"/>
    <property type="match status" value="1"/>
</dbReference>
<evidence type="ECO:0000256" key="5">
    <source>
        <dbReference type="ARBA" id="ARBA00022763"/>
    </source>
</evidence>
<dbReference type="InterPro" id="IPR044107">
    <property type="entry name" value="PIKKc_ATM"/>
</dbReference>
<dbReference type="InterPro" id="IPR036940">
    <property type="entry name" value="PI3/4_kinase_cat_sf"/>
</dbReference>
<dbReference type="Pfam" id="PF02260">
    <property type="entry name" value="FATC"/>
    <property type="match status" value="1"/>
</dbReference>
<feature type="region of interest" description="Disordered" evidence="10">
    <location>
        <begin position="2014"/>
        <end position="2036"/>
    </location>
</feature>
<dbReference type="SMART" id="SM01343">
    <property type="entry name" value="FATC"/>
    <property type="match status" value="1"/>
</dbReference>
<evidence type="ECO:0000256" key="10">
    <source>
        <dbReference type="SAM" id="MobiDB-lite"/>
    </source>
</evidence>
<evidence type="ECO:0000313" key="14">
    <source>
        <dbReference type="Proteomes" id="UP000626109"/>
    </source>
</evidence>
<dbReference type="EMBL" id="CAJNNW010002928">
    <property type="protein sequence ID" value="CAE8644818.1"/>
    <property type="molecule type" value="Genomic_DNA"/>
</dbReference>
<dbReference type="GO" id="GO:0005634">
    <property type="term" value="C:nucleus"/>
    <property type="evidence" value="ECO:0007669"/>
    <property type="project" value="UniProtKB-SubCell"/>
</dbReference>
<dbReference type="InterPro" id="IPR038980">
    <property type="entry name" value="ATM_plant"/>
</dbReference>
<keyword evidence="7" id="KW-0067">ATP-binding</keyword>
<name>A0A813I467_POLGL</name>
<dbReference type="Gene3D" id="1.10.1070.11">
    <property type="entry name" value="Phosphatidylinositol 3-/4-kinase, catalytic domain"/>
    <property type="match status" value="1"/>
</dbReference>
<sequence>AAEGGSKDLRRAVLGKLWGPAPPVTGRHLEGPVASQGGGPLPRLAALVRRLDPQAQSLWPSARSKLALAAVLSSSLALMSGLSLAMEMEVAEACMSSVPDFILNDESCEVRIGAASSSVQPILESIQSDELFADFASALDSLARDFGATEGGGAPPSSVLAALQVTLEVAVCQGYMRQMLPQLCALRTPLLRVALAALDETVVLKHGGMARGSSTGFSTLALTFRVPMPILLAHARARRRLAQMPLAELGLSDGKVPPSRSATGRWGIGRHLGAAVAALAIAEELSQLPELAPCCGMSSNSPSFQQLCFVPLAGCLLPLRRSLEPLRACLGSPQVAALLKQLEAEAVHIFGFALQLPLLTFGQPQALDAEGVAAALRQVAVNSPWADTRAFVSKHFRELLAYLDPVLIAWAPWLPAATVSLLRTFVSWLGPLSGSRLRLLLPVLLRHGNQLPSEQQKEMGSIAEAAIAASASLAGGEALRSLSRHRDETLRSLLAMVERQWARAPENSASSEASPALSALMAVLRGLRATQSEEGAHWLQLQLKAMLPRLHTTARQLLCEAAGLVDEADASSRPAKRLKSMHSKSSLLLGPAAALQQLAPPMASLAWGPPPAPDLGAVVNCLGVEAVEAPAAPCDAVQAASVMSQALRLVSQPQPISQLRRDAPLARALACGLADLGPAAAAGAGLSLTSASMGRCCQEEDPHADAVELAVYGLIQPAGKKQQQLPNADELLCCGALLGATHLQVHPSARVRGLALAALRQLAANKTLLLTARKLLGQILDSRHLCLQDLDDFIDSPVQAAPLPSQNAAVRKSTEEVRWQLVREGLDFSTWVRTLSVELLALGSAVWDGPALGVLAACVPLAQHVAWFAERLLVLALLKAASLPRSGGNLAKALTEFFKREDSDSAQAQCLLRALHLMRMHHTGQRQRAVPHFPEDSKDAFWSSLDLCAAAACASRVGRPRDGLLYLELHLARMHPDLAPDQALLPGGPTSELRQLGVEGLFRAPGPEVRLLHDLARQLPEDELLYGVTQWCHASSRLARAELGQDHLATLHLRCELLEAALHARGGTLGSEREESQEAARLGLDDALARLGLYPLLVGGDAPAESAQSSSAAWERRMEGLWRLSQWDQIPVPGERQQGFHAGIHAALSGLSNAAAEVAAAERPLPSLVANVAKGLQGQQSELLRQGAVQLQMLGSIFSLTDALSEDARRQQNMSAGNSGSVAALAERWRVLPERKELGSAQHFLQIEPLYALRATLLAIAAPPHQELRFLTALAGLAREASHPHRALGLIERAASQAVRRSAISVVSAGSTKDLLRLRWEQARCLWDLGQPQEALSIAKLLADTLRSCTPGATSATSAVVASGVDDRSFAAQVVSGTGLWLSISRLESTDVILNNYLEPACLIDPSGAQPRRQLADYLDSRLSEERARQGSLEHARTQEARRQTEANLAAVMQEMATLRLNTHANPLQLQKQLQSLAEQKRKLELQNKDDSDASARDKEFVKGLALNCVKQLARCLVEGSQENLTQVACRFLSLWFEYSQEYPEVTTTVREVTPKLKLGALMPFIYQLASRLDGGSTSGASQGSAAAFQQTLDELLVKLASRGTDALWPLVQLRNGDQVHESMRHSQSFVADTAKTKAAARVLEQLRKKPEVRSVLATVEVLNRFYLAIAFHPIQKEKRGSIEVPFTSVAHYREVREALRVAPVPVPTAPPGVEGGPPQACIHAFEGVFRIAPQGISCPKDIKVRDSTGREHRQLVKGQDDLRQDAVMQQLFRLLNDVFEDNPKSRQTNLRLRTYQAVPLSPCAGIVEWVQNTDTIGDLLVGHNEKHYTDGAHTKYRPKDWNHNDCRKHMNDVKGSSRALQENALAHVYEKIKPVMHLLFLERFPSPADWHSARQNYARSVAASSMVGYVVGLGDRHTNNILFDKLTGEIVHIDFGYTFEAGTALSIPERVPFRLTRDMVAGLGCLGTCGLFRRCCETAMEVLRSSAPLVLGVTDVFVHDPLYSWALNGNKAKQQSDPQQSAQSHRTSPAADGNEMAKRALMTVKGKLLGESGSAALGVPAHVGQVIHEAMDISNLCRMFGGWSQWI</sequence>
<dbReference type="PROSITE" id="PS00915">
    <property type="entry name" value="PI3_4_KINASE_1"/>
    <property type="match status" value="1"/>
</dbReference>
<keyword evidence="3" id="KW-0808">Transferase</keyword>
<evidence type="ECO:0000256" key="6">
    <source>
        <dbReference type="ARBA" id="ARBA00022777"/>
    </source>
</evidence>
<dbReference type="GO" id="GO:0006281">
    <property type="term" value="P:DNA repair"/>
    <property type="evidence" value="ECO:0007669"/>
    <property type="project" value="InterPro"/>
</dbReference>
<dbReference type="InterPro" id="IPR018936">
    <property type="entry name" value="PI3/4_kinase_CS"/>
</dbReference>